<comment type="caution">
    <text evidence="1">The sequence shown here is derived from an EMBL/GenBank/DDBJ whole genome shotgun (WGS) entry which is preliminary data.</text>
</comment>
<proteinExistence type="predicted"/>
<dbReference type="Proteomes" id="UP000626092">
    <property type="component" value="Unassembled WGS sequence"/>
</dbReference>
<evidence type="ECO:0000313" key="1">
    <source>
        <dbReference type="EMBL" id="KAF7141984.1"/>
    </source>
</evidence>
<name>A0A834GTG2_RHOSS</name>
<reference evidence="1" key="1">
    <citation type="submission" date="2019-11" db="EMBL/GenBank/DDBJ databases">
        <authorList>
            <person name="Liu Y."/>
            <person name="Hou J."/>
            <person name="Li T.-Q."/>
            <person name="Guan C.-H."/>
            <person name="Wu X."/>
            <person name="Wu H.-Z."/>
            <person name="Ling F."/>
            <person name="Zhang R."/>
            <person name="Shi X.-G."/>
            <person name="Ren J.-P."/>
            <person name="Chen E.-F."/>
            <person name="Sun J.-M."/>
        </authorList>
    </citation>
    <scope>NUCLEOTIDE SEQUENCE</scope>
    <source>
        <strain evidence="1">Adult_tree_wgs_1</strain>
        <tissue evidence="1">Leaves</tissue>
    </source>
</reference>
<dbReference type="EMBL" id="WJXA01000006">
    <property type="protein sequence ID" value="KAF7141984.1"/>
    <property type="molecule type" value="Genomic_DNA"/>
</dbReference>
<organism evidence="1 2">
    <name type="scientific">Rhododendron simsii</name>
    <name type="common">Sims's rhododendron</name>
    <dbReference type="NCBI Taxonomy" id="118357"/>
    <lineage>
        <taxon>Eukaryota</taxon>
        <taxon>Viridiplantae</taxon>
        <taxon>Streptophyta</taxon>
        <taxon>Embryophyta</taxon>
        <taxon>Tracheophyta</taxon>
        <taxon>Spermatophyta</taxon>
        <taxon>Magnoliopsida</taxon>
        <taxon>eudicotyledons</taxon>
        <taxon>Gunneridae</taxon>
        <taxon>Pentapetalae</taxon>
        <taxon>asterids</taxon>
        <taxon>Ericales</taxon>
        <taxon>Ericaceae</taxon>
        <taxon>Ericoideae</taxon>
        <taxon>Rhodoreae</taxon>
        <taxon>Rhododendron</taxon>
    </lineage>
</organism>
<sequence length="147" mass="17342">MAYGWSEFCAIHRLGDGYKVILSCQQKWIFNTIILDENDNEDRYDWSEGQNRYWRELHLPQDDLQTACLPSTFDHQPALIKFGYMHRSEIFNGKEFDDRLESVLEDLNLDHIMIRMGNRSWTIPLNNLHVHDAAFNEFVFCSGAQIV</sequence>
<dbReference type="AlphaFoldDB" id="A0A834GTG2"/>
<gene>
    <name evidence="1" type="ORF">RHSIM_Rhsim06G0109800</name>
</gene>
<protein>
    <submittedName>
        <fullName evidence="1">Uncharacterized protein</fullName>
    </submittedName>
</protein>
<keyword evidence="2" id="KW-1185">Reference proteome</keyword>
<accession>A0A834GTG2</accession>
<evidence type="ECO:0000313" key="2">
    <source>
        <dbReference type="Proteomes" id="UP000626092"/>
    </source>
</evidence>